<dbReference type="PATRIC" id="fig|1331206.3.peg.2280"/>
<proteinExistence type="predicted"/>
<keyword evidence="1" id="KW-0808">Transferase</keyword>
<name>A0A158M2V1_9BORD</name>
<dbReference type="AlphaFoldDB" id="A0A158M2V1"/>
<dbReference type="Proteomes" id="UP000026682">
    <property type="component" value="Unassembled WGS sequence"/>
</dbReference>
<organism evidence="1 2">
    <name type="scientific">Bordetella holmesii CDC-H585-BH</name>
    <dbReference type="NCBI Taxonomy" id="1331206"/>
    <lineage>
        <taxon>Bacteria</taxon>
        <taxon>Pseudomonadati</taxon>
        <taxon>Pseudomonadota</taxon>
        <taxon>Betaproteobacteria</taxon>
        <taxon>Burkholderiales</taxon>
        <taxon>Alcaligenaceae</taxon>
        <taxon>Bordetella</taxon>
    </lineage>
</organism>
<gene>
    <name evidence="1" type="ORF">L497_1162</name>
</gene>
<protein>
    <submittedName>
        <fullName evidence="1">Putative N-acetyltransferase YedL</fullName>
    </submittedName>
</protein>
<dbReference type="STRING" id="35814.BBB42_09220"/>
<dbReference type="EMBL" id="JFZZ01000081">
    <property type="protein sequence ID" value="KAK90095.1"/>
    <property type="molecule type" value="Genomic_DNA"/>
</dbReference>
<sequence>MKKTASQPSNPPAASLFAANLAYCQRLATLAQESQGRWAALAQQIWRDHASQYQATLAPLAQTQEWQALAPAIGDLARNQWQARLNTTSALVHTVLSEQAALAAGVSQAANAWLQDAGDACNGLSGSPAGKVWAALAEQMSAATQSLQAMGARDER</sequence>
<evidence type="ECO:0000313" key="1">
    <source>
        <dbReference type="EMBL" id="KAK90095.1"/>
    </source>
</evidence>
<reference evidence="1 2" key="1">
    <citation type="submission" date="2014-03" db="EMBL/GenBank/DDBJ databases">
        <title>Genome sequence of Bordetella holmseii.</title>
        <authorList>
            <person name="Harvill E."/>
            <person name="Goodfield L.L."/>
            <person name="Ivanov Y."/>
            <person name="Meyer J.A."/>
            <person name="Newth C."/>
            <person name="Cassiday P."/>
            <person name="Tondella M.L."/>
            <person name="Liao P."/>
            <person name="Zimmerman J."/>
            <person name="Meert K."/>
            <person name="Wessel D."/>
            <person name="Berger J."/>
            <person name="Dean J.M."/>
            <person name="Holubkov R."/>
            <person name="Burr J."/>
            <person name="Liu T."/>
            <person name="Brinkac L.M."/>
            <person name="Sanka R."/>
            <person name="Kim M."/>
            <person name="Losada L."/>
        </authorList>
    </citation>
    <scope>NUCLEOTIDE SEQUENCE [LARGE SCALE GENOMIC DNA]</scope>
    <source>
        <strain evidence="1 2">CDC-H585-BH</strain>
    </source>
</reference>
<dbReference type="GeneID" id="93119994"/>
<dbReference type="GO" id="GO:0016740">
    <property type="term" value="F:transferase activity"/>
    <property type="evidence" value="ECO:0007669"/>
    <property type="project" value="UniProtKB-KW"/>
</dbReference>
<evidence type="ECO:0000313" key="2">
    <source>
        <dbReference type="Proteomes" id="UP000026682"/>
    </source>
</evidence>
<dbReference type="RefSeq" id="WP_005013786.1">
    <property type="nucleotide sequence ID" value="NZ_JFZZ01000081.1"/>
</dbReference>
<accession>A0A158M2V1</accession>
<comment type="caution">
    <text evidence="1">The sequence shown here is derived from an EMBL/GenBank/DDBJ whole genome shotgun (WGS) entry which is preliminary data.</text>
</comment>